<dbReference type="EMBL" id="BRPK01000003">
    <property type="protein sequence ID" value="GLB36519.1"/>
    <property type="molecule type" value="Genomic_DNA"/>
</dbReference>
<reference evidence="2" key="1">
    <citation type="submission" date="2022-07" db="EMBL/GenBank/DDBJ databases">
        <title>The genome of Lyophyllum shimeji provides insight into the initial evolution of ectomycorrhizal fungal genome.</title>
        <authorList>
            <person name="Kobayashi Y."/>
            <person name="Shibata T."/>
            <person name="Hirakawa H."/>
            <person name="Shigenobu S."/>
            <person name="Nishiyama T."/>
            <person name="Yamada A."/>
            <person name="Hasebe M."/>
            <person name="Kawaguchi M."/>
        </authorList>
    </citation>
    <scope>NUCLEOTIDE SEQUENCE</scope>
    <source>
        <strain evidence="2">AT787</strain>
    </source>
</reference>
<proteinExistence type="predicted"/>
<name>A0A9P3UJ49_LYOSH</name>
<evidence type="ECO:0000313" key="2">
    <source>
        <dbReference type="EMBL" id="GLB36519.1"/>
    </source>
</evidence>
<evidence type="ECO:0000256" key="1">
    <source>
        <dbReference type="SAM" id="MobiDB-lite"/>
    </source>
</evidence>
<feature type="compositionally biased region" description="Basic and acidic residues" evidence="1">
    <location>
        <begin position="99"/>
        <end position="110"/>
    </location>
</feature>
<comment type="caution">
    <text evidence="2">The sequence shown here is derived from an EMBL/GenBank/DDBJ whole genome shotgun (WGS) entry which is preliminary data.</text>
</comment>
<dbReference type="OrthoDB" id="4023585at2759"/>
<feature type="region of interest" description="Disordered" evidence="1">
    <location>
        <begin position="63"/>
        <end position="110"/>
    </location>
</feature>
<protein>
    <submittedName>
        <fullName evidence="2">Uncharacterized protein</fullName>
    </submittedName>
</protein>
<organism evidence="2 3">
    <name type="scientific">Lyophyllum shimeji</name>
    <name type="common">Hon-shimeji</name>
    <name type="synonym">Tricholoma shimeji</name>
    <dbReference type="NCBI Taxonomy" id="47721"/>
    <lineage>
        <taxon>Eukaryota</taxon>
        <taxon>Fungi</taxon>
        <taxon>Dikarya</taxon>
        <taxon>Basidiomycota</taxon>
        <taxon>Agaricomycotina</taxon>
        <taxon>Agaricomycetes</taxon>
        <taxon>Agaricomycetidae</taxon>
        <taxon>Agaricales</taxon>
        <taxon>Tricholomatineae</taxon>
        <taxon>Lyophyllaceae</taxon>
        <taxon>Lyophyllum</taxon>
    </lineage>
</organism>
<evidence type="ECO:0000313" key="3">
    <source>
        <dbReference type="Proteomes" id="UP001063166"/>
    </source>
</evidence>
<keyword evidence="3" id="KW-1185">Reference proteome</keyword>
<dbReference type="Proteomes" id="UP001063166">
    <property type="component" value="Unassembled WGS sequence"/>
</dbReference>
<sequence>MFNAFAAPVRWSAIRASLVHTRALHSTPVAGTVTERVSEVADKVNKGVGRKLADAIETGEKVTEATKETVGSAAEKTRETVGASPNAAKKNNPGGSAQEGRDKAEKGDRK</sequence>
<dbReference type="AlphaFoldDB" id="A0A9P3UJ49"/>
<gene>
    <name evidence="2" type="ORF">LshimejAT787_0308070</name>
</gene>
<accession>A0A9P3UJ49</accession>